<dbReference type="GO" id="GO:0005634">
    <property type="term" value="C:nucleus"/>
    <property type="evidence" value="ECO:0007669"/>
    <property type="project" value="UniProtKB-SubCell"/>
</dbReference>
<dbReference type="SUPFAM" id="SSF57701">
    <property type="entry name" value="Zn2/Cys6 DNA-binding domain"/>
    <property type="match status" value="1"/>
</dbReference>
<keyword evidence="3" id="KW-0862">Zinc</keyword>
<evidence type="ECO:0000256" key="1">
    <source>
        <dbReference type="ARBA" id="ARBA00004123"/>
    </source>
</evidence>
<evidence type="ECO:0000256" key="2">
    <source>
        <dbReference type="ARBA" id="ARBA00022723"/>
    </source>
</evidence>
<reference evidence="10" key="1">
    <citation type="submission" date="2023-02" db="EMBL/GenBank/DDBJ databases">
        <title>Identification and recombinant expression of a fungal hydrolase from Papiliotrema laurentii that hydrolyzes apple cutin and clears colloidal polyester polyurethane.</title>
        <authorList>
            <consortium name="DOE Joint Genome Institute"/>
            <person name="Roman V.A."/>
            <person name="Bojanowski C."/>
            <person name="Crable B.R."/>
            <person name="Wagner D.N."/>
            <person name="Hung C.S."/>
            <person name="Nadeau L.J."/>
            <person name="Schratz L."/>
            <person name="Haridas S."/>
            <person name="Pangilinan J."/>
            <person name="Lipzen A."/>
            <person name="Na H."/>
            <person name="Yan M."/>
            <person name="Ng V."/>
            <person name="Grigoriev I.V."/>
            <person name="Spatafora J.W."/>
            <person name="Barlow D."/>
            <person name="Biffinger J."/>
            <person name="Kelley-Loughnane N."/>
            <person name="Varaljay V.A."/>
            <person name="Crookes-Goodson W.J."/>
        </authorList>
    </citation>
    <scope>NUCLEOTIDE SEQUENCE</scope>
    <source>
        <strain evidence="10">5307AH</strain>
    </source>
</reference>
<evidence type="ECO:0000313" key="11">
    <source>
        <dbReference type="Proteomes" id="UP001182556"/>
    </source>
</evidence>
<evidence type="ECO:0000256" key="4">
    <source>
        <dbReference type="ARBA" id="ARBA00023015"/>
    </source>
</evidence>
<dbReference type="Gene3D" id="4.10.240.10">
    <property type="entry name" value="Zn(2)-C6 fungal-type DNA-binding domain"/>
    <property type="match status" value="1"/>
</dbReference>
<comment type="subcellular location">
    <subcellularLocation>
        <location evidence="1">Nucleus</location>
    </subcellularLocation>
</comment>
<evidence type="ECO:0000313" key="10">
    <source>
        <dbReference type="EMBL" id="KAK1926994.1"/>
    </source>
</evidence>
<dbReference type="PROSITE" id="PS00463">
    <property type="entry name" value="ZN2_CY6_FUNGAL_1"/>
    <property type="match status" value="1"/>
</dbReference>
<dbReference type="GO" id="GO:0000981">
    <property type="term" value="F:DNA-binding transcription factor activity, RNA polymerase II-specific"/>
    <property type="evidence" value="ECO:0007669"/>
    <property type="project" value="InterPro"/>
</dbReference>
<feature type="region of interest" description="Disordered" evidence="8">
    <location>
        <begin position="262"/>
        <end position="293"/>
    </location>
</feature>
<dbReference type="PANTHER" id="PTHR31845:SF34">
    <property type="entry name" value="TRANSCRIPTIONAL ACTIVATOR OF PROTEASES PRTT"/>
    <property type="match status" value="1"/>
</dbReference>
<feature type="compositionally biased region" description="Low complexity" evidence="8">
    <location>
        <begin position="9"/>
        <end position="21"/>
    </location>
</feature>
<dbReference type="InterPro" id="IPR007219">
    <property type="entry name" value="XnlR_reg_dom"/>
</dbReference>
<dbReference type="GO" id="GO:0008270">
    <property type="term" value="F:zinc ion binding"/>
    <property type="evidence" value="ECO:0007669"/>
    <property type="project" value="InterPro"/>
</dbReference>
<evidence type="ECO:0000256" key="6">
    <source>
        <dbReference type="ARBA" id="ARBA00023163"/>
    </source>
</evidence>
<dbReference type="GO" id="GO:0006351">
    <property type="term" value="P:DNA-templated transcription"/>
    <property type="evidence" value="ECO:0007669"/>
    <property type="project" value="InterPro"/>
</dbReference>
<feature type="region of interest" description="Disordered" evidence="8">
    <location>
        <begin position="1"/>
        <end position="49"/>
    </location>
</feature>
<dbReference type="PANTHER" id="PTHR31845">
    <property type="entry name" value="FINGER DOMAIN PROTEIN, PUTATIVE-RELATED"/>
    <property type="match status" value="1"/>
</dbReference>
<dbReference type="AlphaFoldDB" id="A0AAD9L967"/>
<accession>A0AAD9L967</accession>
<keyword evidence="11" id="KW-1185">Reference proteome</keyword>
<dbReference type="InterPro" id="IPR001138">
    <property type="entry name" value="Zn2Cys6_DnaBD"/>
</dbReference>
<evidence type="ECO:0000256" key="5">
    <source>
        <dbReference type="ARBA" id="ARBA00023125"/>
    </source>
</evidence>
<comment type="caution">
    <text evidence="10">The sequence shown here is derived from an EMBL/GenBank/DDBJ whole genome shotgun (WGS) entry which is preliminary data.</text>
</comment>
<evidence type="ECO:0000256" key="3">
    <source>
        <dbReference type="ARBA" id="ARBA00022833"/>
    </source>
</evidence>
<sequence>MGDSRRGTTDSSSADGRSGSSKTRKTASDQDASSALRPRRAARACDRCRSSKLRCKPCERPGASDRCDHCERVDILCVYSSPAPGNGEQGGRGPSHRGRSFESNRLIQLETGVTKLLELLGGGGVCDRTPPVHASTSLDVPPSQVGTFPFSSFTEVAEAIEGFESGGAVDTHVGQIGSGSNTHRASVAVGDAQPSTNAWRSHNSALASVTPGLFDFSSGLNGMAPLHPRPSDTGNTSFERQTPISSSLSNLSHVAHVLAPHSTSPLAPSEAAKSQKSHKSPTSVLDDRYSPHARPIPEFGTASRLAAFADPCSHEAPFRCLTYNPDTYRNAELPGQVDQDDYMGAVAAGGKTPKRGQGDPIDRGVFGETDSRALFEFFRHEVAFFLPIWQEPLSFDFVRHRSSFLLSTILAIAAKCCCVATAPSSTGQRGMGDLFSSAEPDDRARHGVRPVEEEEWLQIRSLAMSCYFQAIVSKVHCLEDIQAVLLLSLWGLQDRGASPDPWVMTGSAYRLARRLGLHLAAGAIESYPSGVTARAVAGLKTYLALYAFDRFFTVGFGRPETEGFADDTIDTTVLMRVLEPISSPDNSTLRFVCSTESAACISAYVDLARIASQYSRLVNVTLKNNPASCLDGMRELNRSLDMFSARWLRQRSPLAPKLGLASRPVLLLYNHIRVCLHSIPLKPLYLPDAASFLDKTRLNDAAGGEVRLQCLRKAEEAASAIIQAFTDDLRDGNDAIFGYAFDYAYMVLSHSAVVLLYLSDISLNEHLALQGRVDGTPSSRVDRDAAMRACGAAITALVEGNRSANFFPQDMAGNLSLIAKETGVRISDWVSDSVIRVLDARAKSANDTDGGYDFTDNPLAAYVDFSMFSDSTLPLVADSAWW</sequence>
<feature type="domain" description="Zn(2)-C6 fungal-type" evidence="9">
    <location>
        <begin position="44"/>
        <end position="79"/>
    </location>
</feature>
<dbReference type="SMART" id="SM00066">
    <property type="entry name" value="GAL4"/>
    <property type="match status" value="1"/>
</dbReference>
<protein>
    <recommendedName>
        <fullName evidence="9">Zn(2)-C6 fungal-type domain-containing protein</fullName>
    </recommendedName>
</protein>
<dbReference type="SMART" id="SM00906">
    <property type="entry name" value="Fungal_trans"/>
    <property type="match status" value="1"/>
</dbReference>
<dbReference type="InterPro" id="IPR051089">
    <property type="entry name" value="prtT"/>
</dbReference>
<keyword evidence="7" id="KW-0539">Nucleus</keyword>
<evidence type="ECO:0000259" key="9">
    <source>
        <dbReference type="PROSITE" id="PS50048"/>
    </source>
</evidence>
<keyword evidence="2" id="KW-0479">Metal-binding</keyword>
<dbReference type="CDD" id="cd12148">
    <property type="entry name" value="fungal_TF_MHR"/>
    <property type="match status" value="1"/>
</dbReference>
<gene>
    <name evidence="10" type="ORF">DB88DRAFT_476299</name>
</gene>
<name>A0AAD9L967_PAPLA</name>
<dbReference type="EMBL" id="JAODAN010000001">
    <property type="protein sequence ID" value="KAK1926994.1"/>
    <property type="molecule type" value="Genomic_DNA"/>
</dbReference>
<dbReference type="Proteomes" id="UP001182556">
    <property type="component" value="Unassembled WGS sequence"/>
</dbReference>
<organism evidence="10 11">
    <name type="scientific">Papiliotrema laurentii</name>
    <name type="common">Cryptococcus laurentii</name>
    <dbReference type="NCBI Taxonomy" id="5418"/>
    <lineage>
        <taxon>Eukaryota</taxon>
        <taxon>Fungi</taxon>
        <taxon>Dikarya</taxon>
        <taxon>Basidiomycota</taxon>
        <taxon>Agaricomycotina</taxon>
        <taxon>Tremellomycetes</taxon>
        <taxon>Tremellales</taxon>
        <taxon>Rhynchogastremaceae</taxon>
        <taxon>Papiliotrema</taxon>
    </lineage>
</organism>
<dbReference type="InterPro" id="IPR036864">
    <property type="entry name" value="Zn2-C6_fun-type_DNA-bd_sf"/>
</dbReference>
<evidence type="ECO:0000256" key="8">
    <source>
        <dbReference type="SAM" id="MobiDB-lite"/>
    </source>
</evidence>
<dbReference type="PROSITE" id="PS50048">
    <property type="entry name" value="ZN2_CY6_FUNGAL_2"/>
    <property type="match status" value="1"/>
</dbReference>
<keyword evidence="4" id="KW-0805">Transcription regulation</keyword>
<evidence type="ECO:0000256" key="7">
    <source>
        <dbReference type="ARBA" id="ARBA00023242"/>
    </source>
</evidence>
<keyword evidence="5" id="KW-0238">DNA-binding</keyword>
<keyword evidence="6" id="KW-0804">Transcription</keyword>
<proteinExistence type="predicted"/>
<dbReference type="GO" id="GO:0000976">
    <property type="term" value="F:transcription cis-regulatory region binding"/>
    <property type="evidence" value="ECO:0007669"/>
    <property type="project" value="TreeGrafter"/>
</dbReference>